<gene>
    <name evidence="2" type="ORF">DW040_02475</name>
    <name evidence="1" type="ORF">DW272_01720</name>
</gene>
<protein>
    <submittedName>
        <fullName evidence="2">Uncharacterized protein</fullName>
    </submittedName>
</protein>
<dbReference type="EMBL" id="QROE01000001">
    <property type="protein sequence ID" value="RHK98190.1"/>
    <property type="molecule type" value="Genomic_DNA"/>
</dbReference>
<accession>A0A415HVB5</accession>
<reference evidence="3 4" key="1">
    <citation type="submission" date="2018-08" db="EMBL/GenBank/DDBJ databases">
        <title>A genome reference for cultivated species of the human gut microbiota.</title>
        <authorList>
            <person name="Zou Y."/>
            <person name="Xue W."/>
            <person name="Luo G."/>
        </authorList>
    </citation>
    <scope>NUCLEOTIDE SEQUENCE [LARGE SCALE GENOMIC DNA]</scope>
    <source>
        <strain evidence="2 4">AF39-4</strain>
        <strain evidence="1 3">AM22-9LB</strain>
    </source>
</reference>
<dbReference type="EMBL" id="QRHZ01000001">
    <property type="protein sequence ID" value="RHG19950.1"/>
    <property type="molecule type" value="Genomic_DNA"/>
</dbReference>
<proteinExistence type="predicted"/>
<dbReference type="Proteomes" id="UP000284267">
    <property type="component" value="Unassembled WGS sequence"/>
</dbReference>
<dbReference type="AlphaFoldDB" id="A0A415HVB5"/>
<name>A0A415HVB5_9FIRM</name>
<sequence length="60" mass="6977">MVKISKEDAKTLNKEYGIPYGSYGISHTDSCSHKRKTYYLCTSFKNMKAYNAIRAKRHEI</sequence>
<evidence type="ECO:0000313" key="2">
    <source>
        <dbReference type="EMBL" id="RHK98190.1"/>
    </source>
</evidence>
<dbReference type="Proteomes" id="UP000284220">
    <property type="component" value="Unassembled WGS sequence"/>
</dbReference>
<organism evidence="2 4">
    <name type="scientific">Blautia obeum</name>
    <dbReference type="NCBI Taxonomy" id="40520"/>
    <lineage>
        <taxon>Bacteria</taxon>
        <taxon>Bacillati</taxon>
        <taxon>Bacillota</taxon>
        <taxon>Clostridia</taxon>
        <taxon>Lachnospirales</taxon>
        <taxon>Lachnospiraceae</taxon>
        <taxon>Blautia</taxon>
    </lineage>
</organism>
<evidence type="ECO:0000313" key="4">
    <source>
        <dbReference type="Proteomes" id="UP000284267"/>
    </source>
</evidence>
<evidence type="ECO:0000313" key="1">
    <source>
        <dbReference type="EMBL" id="RHG19950.1"/>
    </source>
</evidence>
<comment type="caution">
    <text evidence="2">The sequence shown here is derived from an EMBL/GenBank/DDBJ whole genome shotgun (WGS) entry which is preliminary data.</text>
</comment>
<evidence type="ECO:0000313" key="3">
    <source>
        <dbReference type="Proteomes" id="UP000284220"/>
    </source>
</evidence>